<reference evidence="2" key="1">
    <citation type="journal article" date="2021" name="Nat. Commun.">
        <title>Genetic determinants of endophytism in the Arabidopsis root mycobiome.</title>
        <authorList>
            <person name="Mesny F."/>
            <person name="Miyauchi S."/>
            <person name="Thiergart T."/>
            <person name="Pickel B."/>
            <person name="Atanasova L."/>
            <person name="Karlsson M."/>
            <person name="Huettel B."/>
            <person name="Barry K.W."/>
            <person name="Haridas S."/>
            <person name="Chen C."/>
            <person name="Bauer D."/>
            <person name="Andreopoulos W."/>
            <person name="Pangilinan J."/>
            <person name="LaButti K."/>
            <person name="Riley R."/>
            <person name="Lipzen A."/>
            <person name="Clum A."/>
            <person name="Drula E."/>
            <person name="Henrissat B."/>
            <person name="Kohler A."/>
            <person name="Grigoriev I.V."/>
            <person name="Martin F.M."/>
            <person name="Hacquard S."/>
        </authorList>
    </citation>
    <scope>NUCLEOTIDE SEQUENCE</scope>
    <source>
        <strain evidence="2">MPI-CAGE-AT-0016</strain>
    </source>
</reference>
<accession>A0A8K0TF82</accession>
<feature type="region of interest" description="Disordered" evidence="1">
    <location>
        <begin position="1"/>
        <end position="22"/>
    </location>
</feature>
<dbReference type="PANTHER" id="PTHR21310:SF13">
    <property type="entry name" value="AMINOGLYCOSIDE PHOSPHOTRANSFERASE DOMAIN-CONTAINING PROTEIN"/>
    <property type="match status" value="1"/>
</dbReference>
<dbReference type="InterPro" id="IPR051678">
    <property type="entry name" value="AGP_Transferase"/>
</dbReference>
<dbReference type="SUPFAM" id="SSF56112">
    <property type="entry name" value="Protein kinase-like (PK-like)"/>
    <property type="match status" value="1"/>
</dbReference>
<dbReference type="Proteomes" id="UP000813385">
    <property type="component" value="Unassembled WGS sequence"/>
</dbReference>
<dbReference type="PANTHER" id="PTHR21310">
    <property type="entry name" value="AMINOGLYCOSIDE PHOSPHOTRANSFERASE-RELATED-RELATED"/>
    <property type="match status" value="1"/>
</dbReference>
<name>A0A8K0TF82_9PEZI</name>
<gene>
    <name evidence="2" type="ORF">B0T11DRAFT_327824</name>
</gene>
<dbReference type="AlphaFoldDB" id="A0A8K0TF82"/>
<proteinExistence type="predicted"/>
<dbReference type="EMBL" id="JAGPXD010000003">
    <property type="protein sequence ID" value="KAH7361667.1"/>
    <property type="molecule type" value="Genomic_DNA"/>
</dbReference>
<evidence type="ECO:0008006" key="4">
    <source>
        <dbReference type="Google" id="ProtNLM"/>
    </source>
</evidence>
<dbReference type="InterPro" id="IPR011009">
    <property type="entry name" value="Kinase-like_dom_sf"/>
</dbReference>
<sequence length="317" mass="35077">MDTTFPKPVSLPGTMPMTSNGQPISAVFHAEDGTSNTPALDISASEDSYNMLSSQCARALIMEGIHAGVLPIPPRFDISPTCADDASATFKLEFRKEDAMAYSQPQIMLLKIVAPLDPFFRTESEVATLTFLREYGNMPVQTVYHFDSTGRNSLGLEWMLTSTPDGMPLDEHVYNDGRRAIQRPSGCDSIMISSEKLEDVLRQIEEMVMKLRKLHFHGIGSLYCDWATRTYYIGPLSKWTLSRNRLVLQDRELVEASHDTDVQSYRLCSGMMHGNLHAGNILVDSATLKVTCILGLSAVVIAPLSMLPGAIVLEEEI</sequence>
<organism evidence="2 3">
    <name type="scientific">Plectosphaerella cucumerina</name>
    <dbReference type="NCBI Taxonomy" id="40658"/>
    <lineage>
        <taxon>Eukaryota</taxon>
        <taxon>Fungi</taxon>
        <taxon>Dikarya</taxon>
        <taxon>Ascomycota</taxon>
        <taxon>Pezizomycotina</taxon>
        <taxon>Sordariomycetes</taxon>
        <taxon>Hypocreomycetidae</taxon>
        <taxon>Glomerellales</taxon>
        <taxon>Plectosphaerellaceae</taxon>
        <taxon>Plectosphaerella</taxon>
    </lineage>
</organism>
<comment type="caution">
    <text evidence="2">The sequence shown here is derived from an EMBL/GenBank/DDBJ whole genome shotgun (WGS) entry which is preliminary data.</text>
</comment>
<evidence type="ECO:0000256" key="1">
    <source>
        <dbReference type="SAM" id="MobiDB-lite"/>
    </source>
</evidence>
<evidence type="ECO:0000313" key="3">
    <source>
        <dbReference type="Proteomes" id="UP000813385"/>
    </source>
</evidence>
<protein>
    <recommendedName>
        <fullName evidence="4">Aminoglycoside phosphotransferase domain-containing protein</fullName>
    </recommendedName>
</protein>
<keyword evidence="3" id="KW-1185">Reference proteome</keyword>
<dbReference type="OrthoDB" id="5239298at2759"/>
<evidence type="ECO:0000313" key="2">
    <source>
        <dbReference type="EMBL" id="KAH7361667.1"/>
    </source>
</evidence>